<reference evidence="11 12" key="1">
    <citation type="submission" date="2024-11" db="EMBL/GenBank/DDBJ databases">
        <title>Chromosome-level genome assembly of the freshwater bivalve Anodonta woodiana.</title>
        <authorList>
            <person name="Chen X."/>
        </authorList>
    </citation>
    <scope>NUCLEOTIDE SEQUENCE [LARGE SCALE GENOMIC DNA]</scope>
    <source>
        <strain evidence="11">MN2024</strain>
        <tissue evidence="11">Gills</tissue>
    </source>
</reference>
<evidence type="ECO:0000256" key="6">
    <source>
        <dbReference type="ARBA" id="ARBA00023125"/>
    </source>
</evidence>
<comment type="caution">
    <text evidence="11">The sequence shown here is derived from an EMBL/GenBank/DDBJ whole genome shotgun (WGS) entry which is preliminary data.</text>
</comment>
<sequence>MGKVSKVWAHAERLNDNNARCKLCELVLSAKGGNTSTLRKHLVGTHRIDVDKNDSTNSTPSIASFLVGKPTLSKARTLQIDRRIAAFIAQDGRPISIVNGEGFKSLINFLEPDYDIKSRTTTTALIKELYDEGVRKMLLKLGTAFYVAFTTDLWTSLQNIAYMCVTAHWINPVWELESAILQTRETPERHTGQNISVRLSDCASEWNIPIHKIAATVHDNGSNMNAAMNLLDDWPDQLCFAHTLQLAISAGLKVKSIARMLGASRRLSAHFKRSTVAAQALREKQKALQNQNNDITTVSEVIIDCSTRWNSTLDMLERLVKLRWVIGAVLSDPQVTVRSIASTFEMTDENWSLAEALIPILKPFKQVTVMSSGQNYPSISSVYVHLYIIMKNISDLKPDDAAAIKECRKAITNELQTRYYPTGYSVLNAAKAAVVDPRYKLLKFFKEAPRQETYAAVRLELMAVIIPDPLKVSQTTDAITDKMNEPESKRQRLENVAENNIFDDLASLCAADDNASSVDELSTYLSETPLHVNGDILQYWRDNTPRYPRLAALARKYLCIPATSVPSESAFSTAGHVVNRKRASLSPDTVDMLVFLNRNWKMCCEQ</sequence>
<dbReference type="Pfam" id="PF02892">
    <property type="entry name" value="zf-BED"/>
    <property type="match status" value="1"/>
</dbReference>
<evidence type="ECO:0000256" key="5">
    <source>
        <dbReference type="ARBA" id="ARBA00023015"/>
    </source>
</evidence>
<evidence type="ECO:0000256" key="3">
    <source>
        <dbReference type="ARBA" id="ARBA00022771"/>
    </source>
</evidence>
<evidence type="ECO:0000256" key="4">
    <source>
        <dbReference type="ARBA" id="ARBA00022833"/>
    </source>
</evidence>
<evidence type="ECO:0000313" key="12">
    <source>
        <dbReference type="Proteomes" id="UP001634394"/>
    </source>
</evidence>
<dbReference type="InterPro" id="IPR052035">
    <property type="entry name" value="ZnF_BED_domain_contain"/>
</dbReference>
<protein>
    <recommendedName>
        <fullName evidence="10">BED-type domain-containing protein</fullName>
    </recommendedName>
</protein>
<dbReference type="PANTHER" id="PTHR46481">
    <property type="entry name" value="ZINC FINGER BED DOMAIN-CONTAINING PROTEIN 4"/>
    <property type="match status" value="1"/>
</dbReference>
<dbReference type="Proteomes" id="UP001634394">
    <property type="component" value="Unassembled WGS sequence"/>
</dbReference>
<dbReference type="EMBL" id="JBJQND010000011">
    <property type="protein sequence ID" value="KAL3861582.1"/>
    <property type="molecule type" value="Genomic_DNA"/>
</dbReference>
<evidence type="ECO:0000313" key="11">
    <source>
        <dbReference type="EMBL" id="KAL3861582.1"/>
    </source>
</evidence>
<dbReference type="SUPFAM" id="SSF57667">
    <property type="entry name" value="beta-beta-alpha zinc fingers"/>
    <property type="match status" value="1"/>
</dbReference>
<dbReference type="SUPFAM" id="SSF53098">
    <property type="entry name" value="Ribonuclease H-like"/>
    <property type="match status" value="1"/>
</dbReference>
<feature type="domain" description="BED-type" evidence="10">
    <location>
        <begin position="2"/>
        <end position="53"/>
    </location>
</feature>
<evidence type="ECO:0000256" key="2">
    <source>
        <dbReference type="ARBA" id="ARBA00022723"/>
    </source>
</evidence>
<keyword evidence="6" id="KW-0238">DNA-binding</keyword>
<dbReference type="GO" id="GO:0009791">
    <property type="term" value="P:post-embryonic development"/>
    <property type="evidence" value="ECO:0007669"/>
    <property type="project" value="UniProtKB-ARBA"/>
</dbReference>
<keyword evidence="8" id="KW-0539">Nucleus</keyword>
<evidence type="ECO:0000256" key="9">
    <source>
        <dbReference type="PROSITE-ProRule" id="PRU00027"/>
    </source>
</evidence>
<evidence type="ECO:0000256" key="7">
    <source>
        <dbReference type="ARBA" id="ARBA00023163"/>
    </source>
</evidence>
<keyword evidence="4" id="KW-0862">Zinc</keyword>
<dbReference type="Pfam" id="PF05699">
    <property type="entry name" value="Dimer_Tnp_hAT"/>
    <property type="match status" value="1"/>
</dbReference>
<dbReference type="PANTHER" id="PTHR46481:SF10">
    <property type="entry name" value="ZINC FINGER BED DOMAIN-CONTAINING PROTEIN 39"/>
    <property type="match status" value="1"/>
</dbReference>
<dbReference type="SMART" id="SM00614">
    <property type="entry name" value="ZnF_BED"/>
    <property type="match status" value="1"/>
</dbReference>
<gene>
    <name evidence="11" type="ORF">ACJMK2_007608</name>
</gene>
<comment type="subcellular location">
    <subcellularLocation>
        <location evidence="1">Nucleus</location>
    </subcellularLocation>
</comment>
<name>A0ABD3VJ98_SINWO</name>
<keyword evidence="3 9" id="KW-0863">Zinc-finger</keyword>
<proteinExistence type="predicted"/>
<dbReference type="GO" id="GO:0008270">
    <property type="term" value="F:zinc ion binding"/>
    <property type="evidence" value="ECO:0007669"/>
    <property type="project" value="UniProtKB-KW"/>
</dbReference>
<keyword evidence="7" id="KW-0804">Transcription</keyword>
<dbReference type="InterPro" id="IPR008906">
    <property type="entry name" value="HATC_C_dom"/>
</dbReference>
<dbReference type="InterPro" id="IPR036236">
    <property type="entry name" value="Znf_C2H2_sf"/>
</dbReference>
<keyword evidence="5" id="KW-0805">Transcription regulation</keyword>
<dbReference type="InterPro" id="IPR003656">
    <property type="entry name" value="Znf_BED"/>
</dbReference>
<dbReference type="Gene3D" id="1.10.10.1070">
    <property type="entry name" value="Zinc finger, BED domain-containing"/>
    <property type="match status" value="1"/>
</dbReference>
<keyword evidence="12" id="KW-1185">Reference proteome</keyword>
<dbReference type="GO" id="GO:0003677">
    <property type="term" value="F:DNA binding"/>
    <property type="evidence" value="ECO:0007669"/>
    <property type="project" value="UniProtKB-KW"/>
</dbReference>
<dbReference type="SUPFAM" id="SSF140996">
    <property type="entry name" value="Hermes dimerisation domain"/>
    <property type="match status" value="1"/>
</dbReference>
<keyword evidence="2" id="KW-0479">Metal-binding</keyword>
<organism evidence="11 12">
    <name type="scientific">Sinanodonta woodiana</name>
    <name type="common">Chinese pond mussel</name>
    <name type="synonym">Anodonta woodiana</name>
    <dbReference type="NCBI Taxonomy" id="1069815"/>
    <lineage>
        <taxon>Eukaryota</taxon>
        <taxon>Metazoa</taxon>
        <taxon>Spiralia</taxon>
        <taxon>Lophotrochozoa</taxon>
        <taxon>Mollusca</taxon>
        <taxon>Bivalvia</taxon>
        <taxon>Autobranchia</taxon>
        <taxon>Heteroconchia</taxon>
        <taxon>Palaeoheterodonta</taxon>
        <taxon>Unionida</taxon>
        <taxon>Unionoidea</taxon>
        <taxon>Unionidae</taxon>
        <taxon>Unioninae</taxon>
        <taxon>Sinanodonta</taxon>
    </lineage>
</organism>
<evidence type="ECO:0000256" key="1">
    <source>
        <dbReference type="ARBA" id="ARBA00004123"/>
    </source>
</evidence>
<accession>A0ABD3VJ98</accession>
<evidence type="ECO:0000256" key="8">
    <source>
        <dbReference type="ARBA" id="ARBA00023242"/>
    </source>
</evidence>
<dbReference type="PROSITE" id="PS50808">
    <property type="entry name" value="ZF_BED"/>
    <property type="match status" value="1"/>
</dbReference>
<dbReference type="InterPro" id="IPR012337">
    <property type="entry name" value="RNaseH-like_sf"/>
</dbReference>
<evidence type="ECO:0000259" key="10">
    <source>
        <dbReference type="PROSITE" id="PS50808"/>
    </source>
</evidence>
<dbReference type="AlphaFoldDB" id="A0ABD3VJ98"/>
<dbReference type="GO" id="GO:0005634">
    <property type="term" value="C:nucleus"/>
    <property type="evidence" value="ECO:0007669"/>
    <property type="project" value="UniProtKB-SubCell"/>
</dbReference>